<dbReference type="CDD" id="cd02603">
    <property type="entry name" value="HAD_sEH-N_like"/>
    <property type="match status" value="1"/>
</dbReference>
<evidence type="ECO:0000313" key="2">
    <source>
        <dbReference type="Proteomes" id="UP000505355"/>
    </source>
</evidence>
<accession>A0A7D4QCH2</accession>
<keyword evidence="2" id="KW-1185">Reference proteome</keyword>
<dbReference type="SFLD" id="SFLDS00003">
    <property type="entry name" value="Haloacid_Dehalogenase"/>
    <property type="match status" value="1"/>
</dbReference>
<dbReference type="PRINTS" id="PR00413">
    <property type="entry name" value="HADHALOGNASE"/>
</dbReference>
<dbReference type="Gene3D" id="3.40.50.1000">
    <property type="entry name" value="HAD superfamily/HAD-like"/>
    <property type="match status" value="1"/>
</dbReference>
<organism evidence="1 2">
    <name type="scientific">Mucilaginibacter mali</name>
    <dbReference type="NCBI Taxonomy" id="2740462"/>
    <lineage>
        <taxon>Bacteria</taxon>
        <taxon>Pseudomonadati</taxon>
        <taxon>Bacteroidota</taxon>
        <taxon>Sphingobacteriia</taxon>
        <taxon>Sphingobacteriales</taxon>
        <taxon>Sphingobacteriaceae</taxon>
        <taxon>Mucilaginibacter</taxon>
    </lineage>
</organism>
<dbReference type="InterPro" id="IPR023214">
    <property type="entry name" value="HAD_sf"/>
</dbReference>
<dbReference type="NCBIfam" id="TIGR01509">
    <property type="entry name" value="HAD-SF-IA-v3"/>
    <property type="match status" value="1"/>
</dbReference>
<dbReference type="RefSeq" id="WP_173415850.1">
    <property type="nucleotide sequence ID" value="NZ_CP054139.1"/>
</dbReference>
<dbReference type="Pfam" id="PF00702">
    <property type="entry name" value="Hydrolase"/>
    <property type="match status" value="1"/>
</dbReference>
<sequence length="204" mass="23586">MPATTKAIIFDLGSVLIDWNPHHLYRKIFDDEQEMIDFLANIATMDWNEEQDMGRSLNEGTEILVKQHPTHEANIRAYYTRWEEMLGGAIEGTVEIFKQLKASGKYKIYALSNWSEETLGIAQRHYDFLNWFDGLVISGLEKTRKPFPDFYQILLNRYELQPGDVLFIDDNYRNIVAAVKLGIPSIHFVGADKLEAELKMRGVL</sequence>
<proteinExistence type="predicted"/>
<dbReference type="InterPro" id="IPR006439">
    <property type="entry name" value="HAD-SF_hydro_IA"/>
</dbReference>
<gene>
    <name evidence="1" type="ORF">HQ865_15945</name>
</gene>
<dbReference type="SFLD" id="SFLDG01129">
    <property type="entry name" value="C1.5:_HAD__Beta-PGM__Phosphata"/>
    <property type="match status" value="1"/>
</dbReference>
<dbReference type="EMBL" id="CP054139">
    <property type="protein sequence ID" value="QKJ31184.1"/>
    <property type="molecule type" value="Genomic_DNA"/>
</dbReference>
<dbReference type="AlphaFoldDB" id="A0A7D4QCH2"/>
<dbReference type="SUPFAM" id="SSF56784">
    <property type="entry name" value="HAD-like"/>
    <property type="match status" value="1"/>
</dbReference>
<protein>
    <submittedName>
        <fullName evidence="1">HAD family phosphatase</fullName>
    </submittedName>
</protein>
<dbReference type="InterPro" id="IPR036412">
    <property type="entry name" value="HAD-like_sf"/>
</dbReference>
<dbReference type="PANTHER" id="PTHR43611">
    <property type="entry name" value="ALPHA-D-GLUCOSE 1-PHOSPHATE PHOSPHATASE"/>
    <property type="match status" value="1"/>
</dbReference>
<reference evidence="1 2" key="1">
    <citation type="submission" date="2020-05" db="EMBL/GenBank/DDBJ databases">
        <title>Mucilaginibacter mali sp. nov.</title>
        <authorList>
            <person name="Kim H.S."/>
            <person name="Lee K.C."/>
            <person name="Suh M.K."/>
            <person name="Kim J.-S."/>
            <person name="Han K.-I."/>
            <person name="Eom M.K."/>
            <person name="Shin Y.K."/>
            <person name="Lee J.-S."/>
        </authorList>
    </citation>
    <scope>NUCLEOTIDE SEQUENCE [LARGE SCALE GENOMIC DNA]</scope>
    <source>
        <strain evidence="1 2">G2-14</strain>
    </source>
</reference>
<evidence type="ECO:0000313" key="1">
    <source>
        <dbReference type="EMBL" id="QKJ31184.1"/>
    </source>
</evidence>
<dbReference type="PANTHER" id="PTHR43611:SF3">
    <property type="entry name" value="FLAVIN MONONUCLEOTIDE HYDROLASE 1, CHLOROPLATIC"/>
    <property type="match status" value="1"/>
</dbReference>
<dbReference type="KEGG" id="mmab:HQ865_15945"/>
<dbReference type="Proteomes" id="UP000505355">
    <property type="component" value="Chromosome"/>
</dbReference>
<name>A0A7D4QCH2_9SPHI</name>